<gene>
    <name evidence="1" type="ORF">EVAR_85109_1</name>
</gene>
<reference evidence="1 2" key="1">
    <citation type="journal article" date="2019" name="Commun. Biol.">
        <title>The bagworm genome reveals a unique fibroin gene that provides high tensile strength.</title>
        <authorList>
            <person name="Kono N."/>
            <person name="Nakamura H."/>
            <person name="Ohtoshi R."/>
            <person name="Tomita M."/>
            <person name="Numata K."/>
            <person name="Arakawa K."/>
        </authorList>
    </citation>
    <scope>NUCLEOTIDE SEQUENCE [LARGE SCALE GENOMIC DNA]</scope>
</reference>
<dbReference type="AlphaFoldDB" id="A0A4C1XPT2"/>
<name>A0A4C1XPT2_EUMVA</name>
<organism evidence="1 2">
    <name type="scientific">Eumeta variegata</name>
    <name type="common">Bagworm moth</name>
    <name type="synonym">Eumeta japonica</name>
    <dbReference type="NCBI Taxonomy" id="151549"/>
    <lineage>
        <taxon>Eukaryota</taxon>
        <taxon>Metazoa</taxon>
        <taxon>Ecdysozoa</taxon>
        <taxon>Arthropoda</taxon>
        <taxon>Hexapoda</taxon>
        <taxon>Insecta</taxon>
        <taxon>Pterygota</taxon>
        <taxon>Neoptera</taxon>
        <taxon>Endopterygota</taxon>
        <taxon>Lepidoptera</taxon>
        <taxon>Glossata</taxon>
        <taxon>Ditrysia</taxon>
        <taxon>Tineoidea</taxon>
        <taxon>Psychidae</taxon>
        <taxon>Oiketicinae</taxon>
        <taxon>Eumeta</taxon>
    </lineage>
</organism>
<evidence type="ECO:0000313" key="2">
    <source>
        <dbReference type="Proteomes" id="UP000299102"/>
    </source>
</evidence>
<protein>
    <submittedName>
        <fullName evidence="1">Uncharacterized protein</fullName>
    </submittedName>
</protein>
<dbReference type="Proteomes" id="UP000299102">
    <property type="component" value="Unassembled WGS sequence"/>
</dbReference>
<dbReference type="EMBL" id="BGZK01000941">
    <property type="protein sequence ID" value="GBP65841.1"/>
    <property type="molecule type" value="Genomic_DNA"/>
</dbReference>
<comment type="caution">
    <text evidence="1">The sequence shown here is derived from an EMBL/GenBank/DDBJ whole genome shotgun (WGS) entry which is preliminary data.</text>
</comment>
<evidence type="ECO:0000313" key="1">
    <source>
        <dbReference type="EMBL" id="GBP65841.1"/>
    </source>
</evidence>
<sequence length="115" mass="13071">MRKLVDHRKRMDKDIWTNIYAAVRPISHAAPVEGQTGQPRYPVRVTLEVQYPKQVIITLRNHYLCVARFTIKLYRVIALFSEVCVSTVHLAVCPSLCGCARAGSGTAKEEMRLCR</sequence>
<proteinExistence type="predicted"/>
<keyword evidence="2" id="KW-1185">Reference proteome</keyword>
<accession>A0A4C1XPT2</accession>